<feature type="compositionally biased region" description="Basic and acidic residues" evidence="1">
    <location>
        <begin position="133"/>
        <end position="142"/>
    </location>
</feature>
<feature type="compositionally biased region" description="Basic and acidic residues" evidence="1">
    <location>
        <begin position="1057"/>
        <end position="1067"/>
    </location>
</feature>
<reference evidence="2 3" key="1">
    <citation type="submission" date="2017-12" db="EMBL/GenBank/DDBJ databases">
        <title>Sequencing, de novo assembly and annotation of complete genome of a new Thraustochytrid species, strain FCC1311.</title>
        <authorList>
            <person name="Sedici K."/>
            <person name="Godart F."/>
            <person name="Aiese Cigliano R."/>
            <person name="Sanseverino W."/>
            <person name="Barakat M."/>
            <person name="Ortet P."/>
            <person name="Marechal E."/>
            <person name="Cagnac O."/>
            <person name="Amato A."/>
        </authorList>
    </citation>
    <scope>NUCLEOTIDE SEQUENCE [LARGE SCALE GENOMIC DNA]</scope>
</reference>
<organism evidence="2 3">
    <name type="scientific">Hondaea fermentalgiana</name>
    <dbReference type="NCBI Taxonomy" id="2315210"/>
    <lineage>
        <taxon>Eukaryota</taxon>
        <taxon>Sar</taxon>
        <taxon>Stramenopiles</taxon>
        <taxon>Bigyra</taxon>
        <taxon>Labyrinthulomycetes</taxon>
        <taxon>Thraustochytrida</taxon>
        <taxon>Thraustochytriidae</taxon>
        <taxon>Hondaea</taxon>
    </lineage>
</organism>
<feature type="compositionally biased region" description="Basic and acidic residues" evidence="1">
    <location>
        <begin position="1077"/>
        <end position="1086"/>
    </location>
</feature>
<feature type="region of interest" description="Disordered" evidence="1">
    <location>
        <begin position="751"/>
        <end position="776"/>
    </location>
</feature>
<sequence length="1310" mass="139676">MEHDTSEATRSLHERIGTLVQSYRDMNELAARAPLGFLSADFAQDKQRSKPQWMPSRDNFDHALLQAEAHDIALRKRQIDAMLQDAHQPVFGPFDAQADLNLSREVRSRISQIDAEIVAFVEDAFAFRARQAKDEAREDARARARRRHPMAREDKENTVISTFEPIAPWMGPEAWARVRHPADAKEPPKPPKILQTKKSKAPSLQYRRPRLGSAASAATSRPDGKLAAIEDPGREQPVQAEEPAPKRQLTAHLVDCITKTLGPRESFARFASVDATGSVLAQCQLGSAAGRDLWTHCIVTASASYLQSKYAYRACVQEVALEALLDEGVIADDVSDMLTLLEQTFDKRDAGSQCILRADSCMTLIALAHQRVSASGLPLSAKGALTGLLSTLKVIGSKDGASTFASAVRASQGVQLAMLGQAAPVRAHASIQAASAIFAQAKCSYASPGILASLLASVQGTALGFARGSAPLGDLEVSAMATAICAHCAQQGYPLQEAGQAAVRAALTSSLHVRAQIQQGLNEAVQMSMRVQPSIFHGPMAIDLDEVKRLNSSVEAGRIDHLLGGESSTAASYESLRKVFYGSGSPLEEKEDDDEDEEKGAERFALGAVDAVAARLLVEVAAERASSVAHLDDQRAVSLALDAIVQRMQDLLRVHHGAKSTSELQGVRVPVSEERGVEASLELSGEAAGVQERQKYHDGQDLLAAKSATPNAAMESIGSPEPLRPSVAQLESYLRSSVLAEVLVQEANANVGSEGELNESPMTAQGDASESTVSPSLNGGGGVVQWFMDRGEAVDQSAVKAATAEAISKALGSSSASPEDTVWDLDAPSRPWSDGNILDLVTNLVLAQVYSEESENDAALDTALLGANEAPHTKSSKDANAQASEQAANAALASRLAAEAAERAIFAREESVRLREVQLLEQERTVALREAEARASAAQSALGVKEAMLERLVAETSARHEMLAEQERGRVADLEATLAKFGQLQLETLGMAFDRMQHALPPAPLAQDAEIQRVVSLATQTDELTPLEREVSRGEVERHSSEVRGFVAADKEVDLLERKASDGESKSPSESFSEEAEIAKFTKEEGGSNNDDSGNDNDGDAESGENFEGENDMEEEDDDEEGSLSLVLPYPRARNETKDVSLLDLSAVVVSESPRASSLDSPISLMLPAEGGPAANAAASPPSLSPRIVTPRVQPAKEPPAKGFSATLLEWSDSDDEEEDIEAGDDHSADSRSLSEGELEVSPGDFSDGEEVPLTIAYRSALQPAVTGAPWPPGQMPNLDAKTLKTADDAADVSLASSASDLSLSNLSMN</sequence>
<feature type="compositionally biased region" description="Low complexity" evidence="1">
    <location>
        <begin position="1142"/>
        <end position="1153"/>
    </location>
</feature>
<feature type="region of interest" description="Disordered" evidence="1">
    <location>
        <begin position="180"/>
        <end position="246"/>
    </location>
</feature>
<feature type="compositionally biased region" description="Acidic residues" evidence="1">
    <location>
        <begin position="1212"/>
        <end position="1223"/>
    </location>
</feature>
<feature type="region of interest" description="Disordered" evidence="1">
    <location>
        <begin position="133"/>
        <end position="153"/>
    </location>
</feature>
<feature type="compositionally biased region" description="Polar residues" evidence="1">
    <location>
        <begin position="760"/>
        <end position="776"/>
    </location>
</feature>
<feature type="compositionally biased region" description="Basic and acidic residues" evidence="1">
    <location>
        <begin position="180"/>
        <end position="189"/>
    </location>
</feature>
<feature type="region of interest" description="Disordered" evidence="1">
    <location>
        <begin position="1057"/>
        <end position="1252"/>
    </location>
</feature>
<proteinExistence type="predicted"/>
<gene>
    <name evidence="2" type="ORF">FCC1311_025182</name>
</gene>
<accession>A0A2R5G5I2</accession>
<dbReference type="Proteomes" id="UP000241890">
    <property type="component" value="Unassembled WGS sequence"/>
</dbReference>
<dbReference type="InParanoid" id="A0A2R5G5I2"/>
<keyword evidence="3" id="KW-1185">Reference proteome</keyword>
<evidence type="ECO:0000313" key="2">
    <source>
        <dbReference type="EMBL" id="GBG26297.1"/>
    </source>
</evidence>
<evidence type="ECO:0000256" key="1">
    <source>
        <dbReference type="SAM" id="MobiDB-lite"/>
    </source>
</evidence>
<evidence type="ECO:0000313" key="3">
    <source>
        <dbReference type="Proteomes" id="UP000241890"/>
    </source>
</evidence>
<name>A0A2R5G5I2_9STRA</name>
<feature type="compositionally biased region" description="Acidic residues" evidence="1">
    <location>
        <begin position="1093"/>
        <end position="1122"/>
    </location>
</feature>
<feature type="compositionally biased region" description="Basic and acidic residues" evidence="1">
    <location>
        <begin position="1224"/>
        <end position="1235"/>
    </location>
</feature>
<protein>
    <submittedName>
        <fullName evidence="2">Uncharacterized protein</fullName>
    </submittedName>
</protein>
<dbReference type="EMBL" id="BEYU01000019">
    <property type="protein sequence ID" value="GBG26297.1"/>
    <property type="molecule type" value="Genomic_DNA"/>
</dbReference>
<comment type="caution">
    <text evidence="2">The sequence shown here is derived from an EMBL/GenBank/DDBJ whole genome shotgun (WGS) entry which is preliminary data.</text>
</comment>
<feature type="compositionally biased region" description="Low complexity" evidence="1">
    <location>
        <begin position="1167"/>
        <end position="1186"/>
    </location>
</feature>